<evidence type="ECO:0000313" key="2">
    <source>
        <dbReference type="Proteomes" id="UP000814243"/>
    </source>
</evidence>
<accession>A0A922SKZ3</accession>
<comment type="caution">
    <text evidence="1">The sequence shown here is derived from an EMBL/GenBank/DDBJ whole genome shotgun (WGS) entry which is preliminary data.</text>
</comment>
<evidence type="ECO:0000313" key="1">
    <source>
        <dbReference type="EMBL" id="KAH9641630.1"/>
    </source>
</evidence>
<organism evidence="1 2">
    <name type="scientific">Spodoptera exigua</name>
    <name type="common">Beet armyworm</name>
    <name type="synonym">Noctua fulgens</name>
    <dbReference type="NCBI Taxonomy" id="7107"/>
    <lineage>
        <taxon>Eukaryota</taxon>
        <taxon>Metazoa</taxon>
        <taxon>Ecdysozoa</taxon>
        <taxon>Arthropoda</taxon>
        <taxon>Hexapoda</taxon>
        <taxon>Insecta</taxon>
        <taxon>Pterygota</taxon>
        <taxon>Neoptera</taxon>
        <taxon>Endopterygota</taxon>
        <taxon>Lepidoptera</taxon>
        <taxon>Glossata</taxon>
        <taxon>Ditrysia</taxon>
        <taxon>Noctuoidea</taxon>
        <taxon>Noctuidae</taxon>
        <taxon>Amphipyrinae</taxon>
        <taxon>Spodoptera</taxon>
    </lineage>
</organism>
<sequence>MEKCVELNKNNYFSNCLATYVYFFVYKQIKLKSYEWVDGKWHQIHVINSIDCHGMLMYLTFAALKVNYDKKNCMILKNVDVNQLQHIWVSGMPYGRVLWRSECYSKAGMLVCKEMETVTAPDYYG</sequence>
<dbReference type="EMBL" id="JACEFF010000218">
    <property type="protein sequence ID" value="KAH9641630.1"/>
    <property type="molecule type" value="Genomic_DNA"/>
</dbReference>
<protein>
    <submittedName>
        <fullName evidence="1">Uncharacterized protein</fullName>
    </submittedName>
</protein>
<name>A0A922SKZ3_SPOEX</name>
<dbReference type="Proteomes" id="UP000814243">
    <property type="component" value="Unassembled WGS sequence"/>
</dbReference>
<gene>
    <name evidence="1" type="ORF">HF086_009976</name>
</gene>
<proteinExistence type="predicted"/>
<reference evidence="1" key="1">
    <citation type="journal article" date="2021" name="G3 (Bethesda)">
        <title>Genome and transcriptome analysis of the beet armyworm Spodoptera exigua reveals targets for pest control. .</title>
        <authorList>
            <person name="Simon S."/>
            <person name="Breeschoten T."/>
            <person name="Jansen H.J."/>
            <person name="Dirks R.P."/>
            <person name="Schranz M.E."/>
            <person name="Ros V.I.D."/>
        </authorList>
    </citation>
    <scope>NUCLEOTIDE SEQUENCE</scope>
    <source>
        <strain evidence="1">TB_SE_WUR_2020</strain>
    </source>
</reference>
<dbReference type="AlphaFoldDB" id="A0A922SKZ3"/>